<dbReference type="OMA" id="NHKECES"/>
<dbReference type="KEGG" id="gla:GL50803_003855"/>
<evidence type="ECO:0000313" key="1">
    <source>
        <dbReference type="EMBL" id="KAE8301793.1"/>
    </source>
</evidence>
<dbReference type="HOGENOM" id="CLU_558315_0_0_1"/>
<dbReference type="VEuPathDB" id="GiardiaDB:GL50803_3855"/>
<gene>
    <name evidence="1" type="ORF">GL50803_003855</name>
</gene>
<dbReference type="EMBL" id="AACB03000005">
    <property type="protein sequence ID" value="KAE8301793.1"/>
    <property type="molecule type" value="Genomic_DNA"/>
</dbReference>
<dbReference type="AlphaFoldDB" id="A8B732"/>
<proteinExistence type="predicted"/>
<dbReference type="GeneID" id="5702047"/>
<comment type="caution">
    <text evidence="1">The sequence shown here is derived from an EMBL/GenBank/DDBJ whole genome shotgun (WGS) entry which is preliminary data.</text>
</comment>
<organism evidence="1 2">
    <name type="scientific">Giardia intestinalis (strain ATCC 50803 / WB clone C6)</name>
    <name type="common">Giardia lamblia</name>
    <dbReference type="NCBI Taxonomy" id="184922"/>
    <lineage>
        <taxon>Eukaryota</taxon>
        <taxon>Metamonada</taxon>
        <taxon>Diplomonadida</taxon>
        <taxon>Hexamitidae</taxon>
        <taxon>Giardiinae</taxon>
        <taxon>Giardia</taxon>
    </lineage>
</organism>
<sequence>MIIQHPDSCALGLSSPVCSTVLCIREIIDIIANACLQDKHLGKKTHTLTLSDASIFSEPLSKRYPARDASVATDTRVRHCQERPSIRGCTTGGMVAVNCKLDGGRFITLTIAISGLPISCEEGQRLANLIFLDNHKECESNDKLSLLERFVLDLRSVIISANRSTGKPAIIEILDAASRLRFTLHIPQKDLRYCAHYTLEEPGMLLELALPMETSLGKTLRSYLDALALGFFFILHPRIVFYAPVLGLSEDFLPRYQLTADEDYLRTTLARLYKKDLVVATSDTSKNDYSLAVSICMSPSSERLDHFSVEYLVVVNSTPLTGLRSPLCPTALESLDFLAEYDITLNRFALADELTLERPFSSFYRAAPQGGALIESCVIVVAIYSNNCAGFTTPDKTSLVAHPVLSSDVLNNLISAFSECTSRFPSGLKKISDQKQQLQQMSIKHILADIGVLSSLLLTEEESNAFTRKHHAMSLEEAIFKAFSPILGE</sequence>
<keyword evidence="2" id="KW-1185">Reference proteome</keyword>
<protein>
    <submittedName>
        <fullName evidence="1">Uncharacterized protein</fullName>
    </submittedName>
</protein>
<dbReference type="Proteomes" id="UP000001548">
    <property type="component" value="Unassembled WGS sequence"/>
</dbReference>
<evidence type="ECO:0000313" key="2">
    <source>
        <dbReference type="Proteomes" id="UP000001548"/>
    </source>
</evidence>
<dbReference type="RefSeq" id="XP_001709127.1">
    <property type="nucleotide sequence ID" value="XM_001709075.1"/>
</dbReference>
<name>A8B732_GIAIC</name>
<accession>A8B732</accession>
<reference evidence="1 2" key="1">
    <citation type="journal article" date="2007" name="Science">
        <title>Genomic minimalism in the early diverging intestinal parasite Giardia lamblia.</title>
        <authorList>
            <person name="Morrison H.G."/>
            <person name="McArthur A.G."/>
            <person name="Gillin F.D."/>
            <person name="Aley S.B."/>
            <person name="Adam R.D."/>
            <person name="Olsen G.J."/>
            <person name="Best A.A."/>
            <person name="Cande W.Z."/>
            <person name="Chen F."/>
            <person name="Cipriano M.J."/>
            <person name="Davids B.J."/>
            <person name="Dawson S.C."/>
            <person name="Elmendorf H.G."/>
            <person name="Hehl A.B."/>
            <person name="Holder M.E."/>
            <person name="Huse S.M."/>
            <person name="Kim U.U."/>
            <person name="Lasek-Nesselquist E."/>
            <person name="Manning G."/>
            <person name="Nigam A."/>
            <person name="Nixon J.E."/>
            <person name="Palm D."/>
            <person name="Passamaneck N.E."/>
            <person name="Prabhu A."/>
            <person name="Reich C.I."/>
            <person name="Reiner D.S."/>
            <person name="Samuelson J."/>
            <person name="Svard S.G."/>
            <person name="Sogin M.L."/>
        </authorList>
    </citation>
    <scope>NUCLEOTIDE SEQUENCE [LARGE SCALE GENOMIC DNA]</scope>
    <source>
        <strain evidence="1 2">WB C6</strain>
    </source>
</reference>